<dbReference type="Proteomes" id="UP001286313">
    <property type="component" value="Unassembled WGS sequence"/>
</dbReference>
<dbReference type="InterPro" id="IPR007021">
    <property type="entry name" value="DUF659"/>
</dbReference>
<dbReference type="Pfam" id="PF04937">
    <property type="entry name" value="DUF659"/>
    <property type="match status" value="1"/>
</dbReference>
<feature type="domain" description="DUF659" evidence="1">
    <location>
        <begin position="4"/>
        <end position="141"/>
    </location>
</feature>
<accession>A0AAE1GCE1</accession>
<dbReference type="EMBL" id="JAWQEG010000501">
    <property type="protein sequence ID" value="KAK3889246.1"/>
    <property type="molecule type" value="Genomic_DNA"/>
</dbReference>
<gene>
    <name evidence="2" type="ORF">Pcinc_006814</name>
</gene>
<reference evidence="2" key="1">
    <citation type="submission" date="2023-10" db="EMBL/GenBank/DDBJ databases">
        <title>Genome assemblies of two species of porcelain crab, Petrolisthes cinctipes and Petrolisthes manimaculis (Anomura: Porcellanidae).</title>
        <authorList>
            <person name="Angst P."/>
        </authorList>
    </citation>
    <scope>NUCLEOTIDE SEQUENCE</scope>
    <source>
        <strain evidence="2">PB745_01</strain>
        <tissue evidence="2">Gill</tissue>
    </source>
</reference>
<dbReference type="AlphaFoldDB" id="A0AAE1GCE1"/>
<evidence type="ECO:0000313" key="2">
    <source>
        <dbReference type="EMBL" id="KAK3889246.1"/>
    </source>
</evidence>
<dbReference type="SUPFAM" id="SSF53098">
    <property type="entry name" value="Ribonuclease H-like"/>
    <property type="match status" value="1"/>
</dbReference>
<sequence length="257" mass="28781">MEIIRRKACGKKIWVSLDETTDVEQRCIVNLVFGVLGDETERGKYYLVNVGVLSKVNHSTVAGFFNDSLQLLWPTKLEHENVLLVCTDAAPYMCKAMNGLQVLYPKMIHVTCVAHGLHRVAELVRSNYPDVNRLIANIKKIFLKAPSRTARFKEIAPSTPLLPSPVVTRWGSWIDAATYYGKNFDVIEAVIATFDPEEAQSIQESKILLETEGMKESLLFIATNLILVQPYTTSRHQLVTTCLASPPPSSSIIPFFL</sequence>
<evidence type="ECO:0000313" key="3">
    <source>
        <dbReference type="Proteomes" id="UP001286313"/>
    </source>
</evidence>
<comment type="caution">
    <text evidence="2">The sequence shown here is derived from an EMBL/GenBank/DDBJ whole genome shotgun (WGS) entry which is preliminary data.</text>
</comment>
<organism evidence="2 3">
    <name type="scientific">Petrolisthes cinctipes</name>
    <name type="common">Flat porcelain crab</name>
    <dbReference type="NCBI Taxonomy" id="88211"/>
    <lineage>
        <taxon>Eukaryota</taxon>
        <taxon>Metazoa</taxon>
        <taxon>Ecdysozoa</taxon>
        <taxon>Arthropoda</taxon>
        <taxon>Crustacea</taxon>
        <taxon>Multicrustacea</taxon>
        <taxon>Malacostraca</taxon>
        <taxon>Eumalacostraca</taxon>
        <taxon>Eucarida</taxon>
        <taxon>Decapoda</taxon>
        <taxon>Pleocyemata</taxon>
        <taxon>Anomura</taxon>
        <taxon>Galatheoidea</taxon>
        <taxon>Porcellanidae</taxon>
        <taxon>Petrolisthes</taxon>
    </lineage>
</organism>
<keyword evidence="3" id="KW-1185">Reference proteome</keyword>
<proteinExistence type="predicted"/>
<protein>
    <recommendedName>
        <fullName evidence="1">DUF659 domain-containing protein</fullName>
    </recommendedName>
</protein>
<name>A0AAE1GCE1_PETCI</name>
<evidence type="ECO:0000259" key="1">
    <source>
        <dbReference type="Pfam" id="PF04937"/>
    </source>
</evidence>
<dbReference type="InterPro" id="IPR012337">
    <property type="entry name" value="RNaseH-like_sf"/>
</dbReference>